<sequence>MEWPSFLCENGPFHSSLGRALFSSAAQTRVGKYCPEMCLATIENGFMSKKPVCPHHSRLHPSTPAVVNRGPRPRLGARYVRALLQGLGGESTR</sequence>
<evidence type="ECO:0000313" key="1">
    <source>
        <dbReference type="EMBL" id="CAD7419598.1"/>
    </source>
</evidence>
<name>A0A7R9DRC9_TIMPO</name>
<dbReference type="AlphaFoldDB" id="A0A7R9DRC9"/>
<dbReference type="EMBL" id="OD022134">
    <property type="protein sequence ID" value="CAD7419598.1"/>
    <property type="molecule type" value="Genomic_DNA"/>
</dbReference>
<reference evidence="1" key="1">
    <citation type="submission" date="2020-11" db="EMBL/GenBank/DDBJ databases">
        <authorList>
            <person name="Tran Van P."/>
        </authorList>
    </citation>
    <scope>NUCLEOTIDE SEQUENCE</scope>
</reference>
<gene>
    <name evidence="1" type="ORF">TPSB3V08_LOCUS13064</name>
</gene>
<proteinExistence type="predicted"/>
<organism evidence="1">
    <name type="scientific">Timema poppense</name>
    <name type="common">Walking stick</name>
    <dbReference type="NCBI Taxonomy" id="170557"/>
    <lineage>
        <taxon>Eukaryota</taxon>
        <taxon>Metazoa</taxon>
        <taxon>Ecdysozoa</taxon>
        <taxon>Arthropoda</taxon>
        <taxon>Hexapoda</taxon>
        <taxon>Insecta</taxon>
        <taxon>Pterygota</taxon>
        <taxon>Neoptera</taxon>
        <taxon>Polyneoptera</taxon>
        <taxon>Phasmatodea</taxon>
        <taxon>Timematodea</taxon>
        <taxon>Timematoidea</taxon>
        <taxon>Timematidae</taxon>
        <taxon>Timema</taxon>
    </lineage>
</organism>
<accession>A0A7R9DRC9</accession>
<protein>
    <submittedName>
        <fullName evidence="1">Uncharacterized protein</fullName>
    </submittedName>
</protein>